<dbReference type="AlphaFoldDB" id="A0AAN1RW58"/>
<evidence type="ECO:0000256" key="1">
    <source>
        <dbReference type="SAM" id="MobiDB-lite"/>
    </source>
</evidence>
<evidence type="ECO:0000313" key="3">
    <source>
        <dbReference type="Proteomes" id="UP000282741"/>
    </source>
</evidence>
<evidence type="ECO:0000313" key="2">
    <source>
        <dbReference type="EMBL" id="AZW17191.1"/>
    </source>
</evidence>
<dbReference type="EMBL" id="CP024172">
    <property type="protein sequence ID" value="AZW17191.1"/>
    <property type="molecule type" value="Genomic_DNA"/>
</dbReference>
<accession>A0AAN1RW58</accession>
<gene>
    <name evidence="2" type="ORF">CS347_10625</name>
</gene>
<protein>
    <submittedName>
        <fullName evidence="2">Uncharacterized protein</fullName>
    </submittedName>
</protein>
<sequence length="91" mass="9867">MDIGLAGGRRRGQPARGRAQRERRLFQGLEGDAVRTDQADLAAGQRGAAAMDGEQGLQQALGQAFGGQEMQQLAARAQLRIEHMPQGRRSR</sequence>
<feature type="region of interest" description="Disordered" evidence="1">
    <location>
        <begin position="1"/>
        <end position="20"/>
    </location>
</feature>
<dbReference type="Proteomes" id="UP000282741">
    <property type="component" value="Chromosome"/>
</dbReference>
<reference evidence="3" key="1">
    <citation type="submission" date="2017-10" db="EMBL/GenBank/DDBJ databases">
        <title>Whole genome sequencing of various Bordetella species.</title>
        <authorList>
            <person name="Weigand M.R."/>
            <person name="Loparev V."/>
            <person name="Peng Y."/>
            <person name="Bowden K.E."/>
            <person name="Tondella M.L."/>
            <person name="Williams M.M."/>
        </authorList>
    </citation>
    <scope>NUCLEOTIDE SEQUENCE [LARGE SCALE GENOMIC DNA]</scope>
    <source>
        <strain evidence="3">H720</strain>
    </source>
</reference>
<proteinExistence type="predicted"/>
<organism evidence="2 3">
    <name type="scientific">Bordetella hinzii</name>
    <dbReference type="NCBI Taxonomy" id="103855"/>
    <lineage>
        <taxon>Bacteria</taxon>
        <taxon>Pseudomonadati</taxon>
        <taxon>Pseudomonadota</taxon>
        <taxon>Betaproteobacteria</taxon>
        <taxon>Burkholderiales</taxon>
        <taxon>Alcaligenaceae</taxon>
        <taxon>Bordetella</taxon>
    </lineage>
</organism>
<name>A0AAN1RW58_9BORD</name>